<dbReference type="Pfam" id="PF09438">
    <property type="entry name" value="DUF2017"/>
    <property type="match status" value="1"/>
</dbReference>
<proteinExistence type="predicted"/>
<feature type="region of interest" description="Disordered" evidence="1">
    <location>
        <begin position="192"/>
        <end position="226"/>
    </location>
</feature>
<evidence type="ECO:0000313" key="3">
    <source>
        <dbReference type="Proteomes" id="UP000321484"/>
    </source>
</evidence>
<accession>A0A511YWB0</accession>
<evidence type="ECO:0000256" key="1">
    <source>
        <dbReference type="SAM" id="MobiDB-lite"/>
    </source>
</evidence>
<sequence length="226" mass="22886">MPTSSGWVAYLDAAERAAVLDVVEDVTELLAAEEPGGPWPQVQLSEDPVTAPADPALRRLLPDASRGAPEVAAEFRRLTEGELRTTKTGQLAVLRSALVAGTPEVRVARTDAPAVAAALTDLRLVLAERLGIRTEADADAAYRLVVEGGPLDVTDPDGVARRFLATVSTLLGVLQESLVGLMLDGLADAAGDDPAGDDAAGGDAAGGDAAGGDAADGRSAGRASSA</sequence>
<feature type="compositionally biased region" description="Low complexity" evidence="1">
    <location>
        <begin position="211"/>
        <end position="226"/>
    </location>
</feature>
<dbReference type="InterPro" id="IPR018561">
    <property type="entry name" value="AosR"/>
</dbReference>
<dbReference type="AlphaFoldDB" id="A0A511YWB0"/>
<organism evidence="2 3">
    <name type="scientific">Actinotalea fermentans</name>
    <dbReference type="NCBI Taxonomy" id="43671"/>
    <lineage>
        <taxon>Bacteria</taxon>
        <taxon>Bacillati</taxon>
        <taxon>Actinomycetota</taxon>
        <taxon>Actinomycetes</taxon>
        <taxon>Micrococcales</taxon>
        <taxon>Cellulomonadaceae</taxon>
        <taxon>Actinotalea</taxon>
    </lineage>
</organism>
<comment type="caution">
    <text evidence="2">The sequence shown here is derived from an EMBL/GenBank/DDBJ whole genome shotgun (WGS) entry which is preliminary data.</text>
</comment>
<keyword evidence="3" id="KW-1185">Reference proteome</keyword>
<gene>
    <name evidence="2" type="ORF">AFE02nite_11930</name>
</gene>
<name>A0A511YWB0_9CELL</name>
<dbReference type="EMBL" id="BJYK01000001">
    <property type="protein sequence ID" value="GEN79459.1"/>
    <property type="molecule type" value="Genomic_DNA"/>
</dbReference>
<protein>
    <submittedName>
        <fullName evidence="2">Uncharacterized protein</fullName>
    </submittedName>
</protein>
<reference evidence="2 3" key="1">
    <citation type="submission" date="2019-07" db="EMBL/GenBank/DDBJ databases">
        <title>Whole genome shotgun sequence of Actinotalea fermentans NBRC 105374.</title>
        <authorList>
            <person name="Hosoyama A."/>
            <person name="Uohara A."/>
            <person name="Ohji S."/>
            <person name="Ichikawa N."/>
        </authorList>
    </citation>
    <scope>NUCLEOTIDE SEQUENCE [LARGE SCALE GENOMIC DNA]</scope>
    <source>
        <strain evidence="2 3">NBRC 105374</strain>
    </source>
</reference>
<dbReference type="Proteomes" id="UP000321484">
    <property type="component" value="Unassembled WGS sequence"/>
</dbReference>
<evidence type="ECO:0000313" key="2">
    <source>
        <dbReference type="EMBL" id="GEN79459.1"/>
    </source>
</evidence>